<name>A0A9W8C1Z7_TRIRA</name>
<gene>
    <name evidence="1" type="ORF">IRJ41_022710</name>
</gene>
<organism evidence="1 2">
    <name type="scientific">Triplophysa rosa</name>
    <name type="common">Cave loach</name>
    <dbReference type="NCBI Taxonomy" id="992332"/>
    <lineage>
        <taxon>Eukaryota</taxon>
        <taxon>Metazoa</taxon>
        <taxon>Chordata</taxon>
        <taxon>Craniata</taxon>
        <taxon>Vertebrata</taxon>
        <taxon>Euteleostomi</taxon>
        <taxon>Actinopterygii</taxon>
        <taxon>Neopterygii</taxon>
        <taxon>Teleostei</taxon>
        <taxon>Ostariophysi</taxon>
        <taxon>Cypriniformes</taxon>
        <taxon>Nemacheilidae</taxon>
        <taxon>Triplophysa</taxon>
    </lineage>
</organism>
<keyword evidence="2" id="KW-1185">Reference proteome</keyword>
<comment type="caution">
    <text evidence="1">The sequence shown here is derived from an EMBL/GenBank/DDBJ whole genome shotgun (WGS) entry which is preliminary data.</text>
</comment>
<protein>
    <submittedName>
        <fullName evidence="1">Uncharacterized protein</fullName>
    </submittedName>
</protein>
<accession>A0A9W8C1Z7</accession>
<reference evidence="1" key="1">
    <citation type="submission" date="2021-02" db="EMBL/GenBank/DDBJ databases">
        <title>Comparative genomics reveals that relaxation of natural selection precedes convergent phenotypic evolution of cavefish.</title>
        <authorList>
            <person name="Peng Z."/>
        </authorList>
    </citation>
    <scope>NUCLEOTIDE SEQUENCE</scope>
    <source>
        <tissue evidence="1">Muscle</tissue>
    </source>
</reference>
<sequence>MRGKEQGLNRASAGPGSGWLLGVPLTRVRGAGVTTTVTGISQTGASSDWRGSISYLNASGHDTYRFQMQDG</sequence>
<dbReference type="AlphaFoldDB" id="A0A9W8C1Z7"/>
<dbReference type="EMBL" id="JAFHDT010000009">
    <property type="protein sequence ID" value="KAI7805991.1"/>
    <property type="molecule type" value="Genomic_DNA"/>
</dbReference>
<evidence type="ECO:0000313" key="1">
    <source>
        <dbReference type="EMBL" id="KAI7805991.1"/>
    </source>
</evidence>
<evidence type="ECO:0000313" key="2">
    <source>
        <dbReference type="Proteomes" id="UP001059041"/>
    </source>
</evidence>
<proteinExistence type="predicted"/>
<dbReference type="Proteomes" id="UP001059041">
    <property type="component" value="Linkage Group LG9"/>
</dbReference>